<evidence type="ECO:0000256" key="1">
    <source>
        <dbReference type="SAM" id="SignalP"/>
    </source>
</evidence>
<comment type="caution">
    <text evidence="2">The sequence shown here is derived from an EMBL/GenBank/DDBJ whole genome shotgun (WGS) entry which is preliminary data.</text>
</comment>
<sequence>MKTILLVFLLLSTSALACLPVGKPRDVPDGVIEAKLSSVFEPTFDSNVDPKIKHARVEAVLNLSSKGIVERIVNIKIEPSTLPQEPIIKAIRKSKFLPKTDDKKPVESIGFRFHWEFEVTRLPKFKIEIEY</sequence>
<reference evidence="2 3" key="1">
    <citation type="submission" date="2019-07" db="EMBL/GenBank/DDBJ databases">
        <title>Draft genome for Aliikangiella sp. M105.</title>
        <authorList>
            <person name="Wang G."/>
        </authorList>
    </citation>
    <scope>NUCLEOTIDE SEQUENCE [LARGE SCALE GENOMIC DNA]</scope>
    <source>
        <strain evidence="2 3">M105</strain>
    </source>
</reference>
<dbReference type="OrthoDB" id="9951268at2"/>
<protein>
    <recommendedName>
        <fullName evidence="4">TonB C-terminal domain-containing protein</fullName>
    </recommendedName>
</protein>
<proteinExistence type="predicted"/>
<feature type="signal peptide" evidence="1">
    <location>
        <begin position="1"/>
        <end position="17"/>
    </location>
</feature>
<keyword evidence="1" id="KW-0732">Signal</keyword>
<dbReference type="EMBL" id="VIKS01000004">
    <property type="protein sequence ID" value="TQV88405.1"/>
    <property type="molecule type" value="Genomic_DNA"/>
</dbReference>
<dbReference type="AlphaFoldDB" id="A0A545UG41"/>
<evidence type="ECO:0000313" key="3">
    <source>
        <dbReference type="Proteomes" id="UP000315439"/>
    </source>
</evidence>
<accession>A0A545UG41</accession>
<gene>
    <name evidence="2" type="ORF">FLL46_07740</name>
</gene>
<dbReference type="PROSITE" id="PS51257">
    <property type="entry name" value="PROKAR_LIPOPROTEIN"/>
    <property type="match status" value="1"/>
</dbReference>
<evidence type="ECO:0008006" key="4">
    <source>
        <dbReference type="Google" id="ProtNLM"/>
    </source>
</evidence>
<evidence type="ECO:0000313" key="2">
    <source>
        <dbReference type="EMBL" id="TQV88405.1"/>
    </source>
</evidence>
<name>A0A545UG41_9GAMM</name>
<dbReference type="Proteomes" id="UP000315439">
    <property type="component" value="Unassembled WGS sequence"/>
</dbReference>
<feature type="chain" id="PRO_5022166362" description="TonB C-terminal domain-containing protein" evidence="1">
    <location>
        <begin position="18"/>
        <end position="131"/>
    </location>
</feature>
<keyword evidence="3" id="KW-1185">Reference proteome</keyword>
<dbReference type="RefSeq" id="WP_142892913.1">
    <property type="nucleotide sequence ID" value="NZ_ML660162.1"/>
</dbReference>
<organism evidence="2 3">
    <name type="scientific">Aliikangiella coralliicola</name>
    <dbReference type="NCBI Taxonomy" id="2592383"/>
    <lineage>
        <taxon>Bacteria</taxon>
        <taxon>Pseudomonadati</taxon>
        <taxon>Pseudomonadota</taxon>
        <taxon>Gammaproteobacteria</taxon>
        <taxon>Oceanospirillales</taxon>
        <taxon>Pleioneaceae</taxon>
        <taxon>Aliikangiella</taxon>
    </lineage>
</organism>